<reference evidence="7" key="3">
    <citation type="submission" date="2025-09" db="UniProtKB">
        <authorList>
            <consortium name="Ensembl"/>
        </authorList>
    </citation>
    <scope>IDENTIFICATION</scope>
</reference>
<comment type="subcellular location">
    <subcellularLocation>
        <location evidence="1">Mitochondrion membrane</location>
        <topology evidence="1">Single-pass membrane protein</topology>
    </subcellularLocation>
</comment>
<evidence type="ECO:0000256" key="4">
    <source>
        <dbReference type="ARBA" id="ARBA00023128"/>
    </source>
</evidence>
<dbReference type="PRINTS" id="PR01821">
    <property type="entry name" value="DAPIT"/>
</dbReference>
<evidence type="ECO:0000256" key="1">
    <source>
        <dbReference type="ARBA" id="ARBA00004304"/>
    </source>
</evidence>
<dbReference type="AlphaFoldDB" id="A0A803YEM8"/>
<protein>
    <recommendedName>
        <fullName evidence="9">ATP synthase membrane subunit DAPIT</fullName>
    </recommendedName>
</protein>
<keyword evidence="2" id="KW-0812">Transmembrane</keyword>
<feature type="compositionally biased region" description="Polar residues" evidence="6">
    <location>
        <begin position="8"/>
        <end position="22"/>
    </location>
</feature>
<feature type="region of interest" description="Disordered" evidence="6">
    <location>
        <begin position="8"/>
        <end position="64"/>
    </location>
</feature>
<dbReference type="GeneTree" id="ENSGT00940000166377"/>
<dbReference type="Proteomes" id="UP000001645">
    <property type="component" value="Chromosome 8"/>
</dbReference>
<dbReference type="InParanoid" id="A0A803YEM8"/>
<keyword evidence="4" id="KW-0496">Mitochondrion</keyword>
<dbReference type="PANTHER" id="PTHR34038:SF1">
    <property type="entry name" value="ATP SYNTHASE MEMBRANE SUBUNIT K, MITOCHONDRIAL"/>
    <property type="match status" value="1"/>
</dbReference>
<name>A0A803YEM8_MELGA</name>
<dbReference type="PANTHER" id="PTHR34038">
    <property type="entry name" value="ATP SYNTHASE MEMBRANE SUBUNIT DAPIT, MITOCHONDRIAL"/>
    <property type="match status" value="1"/>
</dbReference>
<evidence type="ECO:0000256" key="2">
    <source>
        <dbReference type="ARBA" id="ARBA00022692"/>
    </source>
</evidence>
<evidence type="ECO:0000313" key="8">
    <source>
        <dbReference type="Proteomes" id="UP000001645"/>
    </source>
</evidence>
<organism evidence="7 8">
    <name type="scientific">Meleagris gallopavo</name>
    <name type="common">Wild turkey</name>
    <dbReference type="NCBI Taxonomy" id="9103"/>
    <lineage>
        <taxon>Eukaryota</taxon>
        <taxon>Metazoa</taxon>
        <taxon>Chordata</taxon>
        <taxon>Craniata</taxon>
        <taxon>Vertebrata</taxon>
        <taxon>Euteleostomi</taxon>
        <taxon>Archelosauria</taxon>
        <taxon>Archosauria</taxon>
        <taxon>Dinosauria</taxon>
        <taxon>Saurischia</taxon>
        <taxon>Theropoda</taxon>
        <taxon>Coelurosauria</taxon>
        <taxon>Aves</taxon>
        <taxon>Neognathae</taxon>
        <taxon>Galloanserae</taxon>
        <taxon>Galliformes</taxon>
        <taxon>Phasianidae</taxon>
        <taxon>Meleagridinae</taxon>
        <taxon>Meleagris</taxon>
    </lineage>
</organism>
<keyword evidence="3" id="KW-1133">Transmembrane helix</keyword>
<evidence type="ECO:0000256" key="3">
    <source>
        <dbReference type="ARBA" id="ARBA00022989"/>
    </source>
</evidence>
<evidence type="ECO:0000256" key="6">
    <source>
        <dbReference type="SAM" id="MobiDB-lite"/>
    </source>
</evidence>
<proteinExistence type="predicted"/>
<feature type="compositionally biased region" description="Gly residues" evidence="6">
    <location>
        <begin position="87"/>
        <end position="105"/>
    </location>
</feature>
<dbReference type="Pfam" id="PF14960">
    <property type="entry name" value="ATP_synth_reg"/>
    <property type="match status" value="1"/>
</dbReference>
<feature type="region of interest" description="Disordered" evidence="6">
    <location>
        <begin position="79"/>
        <end position="105"/>
    </location>
</feature>
<dbReference type="GO" id="GO:0031966">
    <property type="term" value="C:mitochondrial membrane"/>
    <property type="evidence" value="ECO:0007669"/>
    <property type="project" value="UniProtKB-SubCell"/>
</dbReference>
<evidence type="ECO:0008006" key="9">
    <source>
        <dbReference type="Google" id="ProtNLM"/>
    </source>
</evidence>
<accession>A0A803YEM8</accession>
<dbReference type="Ensembl" id="ENSMGAT00000033484.1">
    <property type="protein sequence ID" value="ENSMGAP00000030225.1"/>
    <property type="gene ID" value="ENSMGAG00000022024.1"/>
</dbReference>
<keyword evidence="5" id="KW-0472">Membrane</keyword>
<sequence length="223" mass="23753">LITFNVVCQTPNASLPTETYNESPEKGGKQQTPSAAAGTARTAQPTETRTPHPRPGLNATSHTAPNFTCTALRAPPEAVLQREGQRSKGGGSGGRSLGREGGGTEGASCFRGTANQRADRGCARSWAAAILWEGTEEGQSEAVNKEAVKGTRDFSISAKLEPATMAGHDSGSQHQFTGFQKYFNSYTITGRRNYVIATYTGVAMLVLYFKLRPKKKTPAVADK</sequence>
<dbReference type="InterPro" id="IPR009125">
    <property type="entry name" value="ATPMK"/>
</dbReference>
<reference evidence="7 8" key="1">
    <citation type="journal article" date="2010" name="PLoS Biol.">
        <title>Multi-platform next-generation sequencing of the domestic turkey (Meleagris gallopavo): genome assembly and analysis.</title>
        <authorList>
            <person name="Dalloul R.A."/>
            <person name="Long J.A."/>
            <person name="Zimin A.V."/>
            <person name="Aslam L."/>
            <person name="Beal K."/>
            <person name="Blomberg L.A."/>
            <person name="Bouffard P."/>
            <person name="Burt D.W."/>
            <person name="Crasta O."/>
            <person name="Crooijmans R.P."/>
            <person name="Cooper K."/>
            <person name="Coulombe R.A."/>
            <person name="De S."/>
            <person name="Delany M.E."/>
            <person name="Dodgson J.B."/>
            <person name="Dong J.J."/>
            <person name="Evans C."/>
            <person name="Frederickson K.M."/>
            <person name="Flicek P."/>
            <person name="Florea L."/>
            <person name="Folkerts O."/>
            <person name="Groenen M.A."/>
            <person name="Harkins T.T."/>
            <person name="Herrero J."/>
            <person name="Hoffmann S."/>
            <person name="Megens H.J."/>
            <person name="Jiang A."/>
            <person name="de Jong P."/>
            <person name="Kaiser P."/>
            <person name="Kim H."/>
            <person name="Kim K.W."/>
            <person name="Kim S."/>
            <person name="Langenberger D."/>
            <person name="Lee M.K."/>
            <person name="Lee T."/>
            <person name="Mane S."/>
            <person name="Marcais G."/>
            <person name="Marz M."/>
            <person name="McElroy A.P."/>
            <person name="Modise T."/>
            <person name="Nefedov M."/>
            <person name="Notredame C."/>
            <person name="Paton I.R."/>
            <person name="Payne W.S."/>
            <person name="Pertea G."/>
            <person name="Prickett D."/>
            <person name="Puiu D."/>
            <person name="Qioa D."/>
            <person name="Raineri E."/>
            <person name="Ruffier M."/>
            <person name="Salzberg S.L."/>
            <person name="Schatz M.C."/>
            <person name="Scheuring C."/>
            <person name="Schmidt C.J."/>
            <person name="Schroeder S."/>
            <person name="Searle S.M."/>
            <person name="Smith E.J."/>
            <person name="Smith J."/>
            <person name="Sonstegard T.S."/>
            <person name="Stadler P.F."/>
            <person name="Tafer H."/>
            <person name="Tu Z.J."/>
            <person name="Van Tassell C.P."/>
            <person name="Vilella A.J."/>
            <person name="Williams K.P."/>
            <person name="Yorke J.A."/>
            <person name="Zhang L."/>
            <person name="Zhang H.B."/>
            <person name="Zhang X."/>
            <person name="Zhang Y."/>
            <person name="Reed K.M."/>
        </authorList>
    </citation>
    <scope>NUCLEOTIDE SEQUENCE [LARGE SCALE GENOMIC DNA]</scope>
</reference>
<evidence type="ECO:0000313" key="7">
    <source>
        <dbReference type="Ensembl" id="ENSMGAP00000030225.1"/>
    </source>
</evidence>
<evidence type="ECO:0000256" key="5">
    <source>
        <dbReference type="ARBA" id="ARBA00023136"/>
    </source>
</evidence>
<reference evidence="7" key="2">
    <citation type="submission" date="2025-08" db="UniProtKB">
        <authorList>
            <consortium name="Ensembl"/>
        </authorList>
    </citation>
    <scope>IDENTIFICATION</scope>
</reference>
<gene>
    <name evidence="7" type="primary">ATP5MK</name>
</gene>
<keyword evidence="8" id="KW-1185">Reference proteome</keyword>